<evidence type="ECO:0000256" key="2">
    <source>
        <dbReference type="ARBA" id="ARBA00022603"/>
    </source>
</evidence>
<evidence type="ECO:0000256" key="4">
    <source>
        <dbReference type="ARBA" id="ARBA00022691"/>
    </source>
</evidence>
<dbReference type="CDD" id="cd02440">
    <property type="entry name" value="AdoMet_MTases"/>
    <property type="match status" value="1"/>
</dbReference>
<dbReference type="InterPro" id="IPR008854">
    <property type="entry name" value="TPMT"/>
</dbReference>
<dbReference type="GO" id="GO:0008757">
    <property type="term" value="F:S-adenosylmethionine-dependent methyltransferase activity"/>
    <property type="evidence" value="ECO:0007669"/>
    <property type="project" value="InterPro"/>
</dbReference>
<comment type="caution">
    <text evidence="5">The sequence shown here is derived from an EMBL/GenBank/DDBJ whole genome shotgun (WGS) entry which is preliminary data.</text>
</comment>
<proteinExistence type="predicted"/>
<name>A0A8H3H7Y1_9AGAM</name>
<dbReference type="PANTHER" id="PTHR32183">
    <property type="match status" value="1"/>
</dbReference>
<gene>
    <name evidence="5" type="ORF">RDB_LOCUS99626</name>
</gene>
<evidence type="ECO:0000313" key="5">
    <source>
        <dbReference type="EMBL" id="CAE6504793.1"/>
    </source>
</evidence>
<keyword evidence="3" id="KW-0808">Transferase</keyword>
<dbReference type="Gene3D" id="3.40.50.150">
    <property type="entry name" value="Vaccinia Virus protein VP39"/>
    <property type="match status" value="2"/>
</dbReference>
<dbReference type="SUPFAM" id="SSF53335">
    <property type="entry name" value="S-adenosyl-L-methionine-dependent methyltransferases"/>
    <property type="match status" value="1"/>
</dbReference>
<dbReference type="InterPro" id="IPR029063">
    <property type="entry name" value="SAM-dependent_MTases_sf"/>
</dbReference>
<dbReference type="EMBL" id="CAJMWZ010005364">
    <property type="protein sequence ID" value="CAE6504793.1"/>
    <property type="molecule type" value="Genomic_DNA"/>
</dbReference>
<keyword evidence="1" id="KW-0597">Phosphoprotein</keyword>
<protein>
    <recommendedName>
        <fullName evidence="7">Thiol methyltransferase 2</fullName>
    </recommendedName>
</protein>
<evidence type="ECO:0000313" key="6">
    <source>
        <dbReference type="Proteomes" id="UP000663850"/>
    </source>
</evidence>
<keyword evidence="4" id="KW-0949">S-adenosyl-L-methionine</keyword>
<evidence type="ECO:0000256" key="1">
    <source>
        <dbReference type="ARBA" id="ARBA00022553"/>
    </source>
</evidence>
<sequence>MVVLWVRHVDTDRPRFASVPRTRMASRVPRRLRLGSLPLRHTPQPRRTHYHNLNRDIHLVGAMNQSQADQPKGKDLSQADSRNAILRVRALLAQCKSESQEGEGWDAAWQEGVTPWDTGMSQPPLQQVFETSIRSDLGIPKSGRALVPGCGRVSQLCELCGLQIIEPLYKGYDAIYLASQGYSVIGADLSATAVSEARKYLSSQPNAEHIKVQYQVLDFFKSPLLTEEPFDLVYDYTFFCAIPLGLREPWGRRMAEIVKPGGYLITLMYPIDPGRARDDGPPFPVDFEAYSAVLKESWDNLLNVVPTTSKETHEGRERLGIWRRK</sequence>
<dbReference type="Proteomes" id="UP000663850">
    <property type="component" value="Unassembled WGS sequence"/>
</dbReference>
<keyword evidence="2" id="KW-0489">Methyltransferase</keyword>
<dbReference type="Pfam" id="PF05724">
    <property type="entry name" value="TPMT"/>
    <property type="match status" value="1"/>
</dbReference>
<dbReference type="AlphaFoldDB" id="A0A8H3H7Y1"/>
<dbReference type="GO" id="GO:0032259">
    <property type="term" value="P:methylation"/>
    <property type="evidence" value="ECO:0007669"/>
    <property type="project" value="UniProtKB-KW"/>
</dbReference>
<organism evidence="5 6">
    <name type="scientific">Rhizoctonia solani</name>
    <dbReference type="NCBI Taxonomy" id="456999"/>
    <lineage>
        <taxon>Eukaryota</taxon>
        <taxon>Fungi</taxon>
        <taxon>Dikarya</taxon>
        <taxon>Basidiomycota</taxon>
        <taxon>Agaricomycotina</taxon>
        <taxon>Agaricomycetes</taxon>
        <taxon>Cantharellales</taxon>
        <taxon>Ceratobasidiaceae</taxon>
        <taxon>Rhizoctonia</taxon>
    </lineage>
</organism>
<evidence type="ECO:0008006" key="7">
    <source>
        <dbReference type="Google" id="ProtNLM"/>
    </source>
</evidence>
<reference evidence="5" key="1">
    <citation type="submission" date="2021-01" db="EMBL/GenBank/DDBJ databases">
        <authorList>
            <person name="Kaushik A."/>
        </authorList>
    </citation>
    <scope>NUCLEOTIDE SEQUENCE</scope>
    <source>
        <strain evidence="5">Type strain: AG8-Rh-89/</strain>
    </source>
</reference>
<accession>A0A8H3H7Y1</accession>
<evidence type="ECO:0000256" key="3">
    <source>
        <dbReference type="ARBA" id="ARBA00022679"/>
    </source>
</evidence>
<dbReference type="PANTHER" id="PTHR32183:SF6">
    <property type="entry name" value="CYSTEINE SULFINATE DESULFINASE_CYSTEINE DESULFURASE AND RELATED ENZYMES"/>
    <property type="match status" value="1"/>
</dbReference>
<dbReference type="PROSITE" id="PS51585">
    <property type="entry name" value="SAM_MT_TPMT"/>
    <property type="match status" value="1"/>
</dbReference>